<comment type="caution">
    <text evidence="6">The sequence shown here is derived from an EMBL/GenBank/DDBJ whole genome shotgun (WGS) entry which is preliminary data.</text>
</comment>
<dbReference type="OrthoDB" id="9626824at2759"/>
<dbReference type="Proteomes" id="UP000245119">
    <property type="component" value="Linkage Group LG5"/>
</dbReference>
<evidence type="ECO:0000256" key="5">
    <source>
        <dbReference type="SAM" id="Phobius"/>
    </source>
</evidence>
<dbReference type="EMBL" id="PZQS01000005">
    <property type="protein sequence ID" value="PVD29813.1"/>
    <property type="molecule type" value="Genomic_DNA"/>
</dbReference>
<reference evidence="6 7" key="1">
    <citation type="submission" date="2018-04" db="EMBL/GenBank/DDBJ databases">
        <title>The genome of golden apple snail Pomacea canaliculata provides insight into stress tolerance and invasive adaptation.</title>
        <authorList>
            <person name="Liu C."/>
            <person name="Liu B."/>
            <person name="Ren Y."/>
            <person name="Zhang Y."/>
            <person name="Wang H."/>
            <person name="Li S."/>
            <person name="Jiang F."/>
            <person name="Yin L."/>
            <person name="Zhang G."/>
            <person name="Qian W."/>
            <person name="Fan W."/>
        </authorList>
    </citation>
    <scope>NUCLEOTIDE SEQUENCE [LARGE SCALE GENOMIC DNA]</scope>
    <source>
        <strain evidence="6">SZHN2017</strain>
        <tissue evidence="6">Muscle</tissue>
    </source>
</reference>
<evidence type="ECO:0000256" key="4">
    <source>
        <dbReference type="SAM" id="MobiDB-lite"/>
    </source>
</evidence>
<feature type="transmembrane region" description="Helical" evidence="5">
    <location>
        <begin position="40"/>
        <end position="58"/>
    </location>
</feature>
<keyword evidence="3 5" id="KW-0472">Membrane</keyword>
<feature type="region of interest" description="Disordered" evidence="4">
    <location>
        <begin position="1"/>
        <end position="28"/>
    </location>
</feature>
<evidence type="ECO:0000313" key="7">
    <source>
        <dbReference type="Proteomes" id="UP000245119"/>
    </source>
</evidence>
<dbReference type="PANTHER" id="PTHR23121">
    <property type="entry name" value="SODIUM-DEPENDENT GLUCOSE TRANSPORTER 1"/>
    <property type="match status" value="1"/>
</dbReference>
<dbReference type="Gene3D" id="1.20.1250.20">
    <property type="entry name" value="MFS general substrate transporter like domains"/>
    <property type="match status" value="1"/>
</dbReference>
<evidence type="ECO:0000313" key="6">
    <source>
        <dbReference type="EMBL" id="PVD29813.1"/>
    </source>
</evidence>
<keyword evidence="7" id="KW-1185">Reference proteome</keyword>
<evidence type="ECO:0000256" key="3">
    <source>
        <dbReference type="ARBA" id="ARBA00023136"/>
    </source>
</evidence>
<feature type="compositionally biased region" description="Basic and acidic residues" evidence="4">
    <location>
        <begin position="10"/>
        <end position="28"/>
    </location>
</feature>
<feature type="transmembrane region" description="Helical" evidence="5">
    <location>
        <begin position="78"/>
        <end position="100"/>
    </location>
</feature>
<evidence type="ECO:0008006" key="8">
    <source>
        <dbReference type="Google" id="ProtNLM"/>
    </source>
</evidence>
<keyword evidence="1 5" id="KW-0812">Transmembrane</keyword>
<dbReference type="STRING" id="400727.A0A2T7P8R7"/>
<dbReference type="PANTHER" id="PTHR23121:SF9">
    <property type="entry name" value="SODIUM-DEPENDENT GLUCOSE TRANSPORTER 1"/>
    <property type="match status" value="1"/>
</dbReference>
<feature type="transmembrane region" description="Helical" evidence="5">
    <location>
        <begin position="131"/>
        <end position="152"/>
    </location>
</feature>
<organism evidence="6 7">
    <name type="scientific">Pomacea canaliculata</name>
    <name type="common">Golden apple snail</name>
    <dbReference type="NCBI Taxonomy" id="400727"/>
    <lineage>
        <taxon>Eukaryota</taxon>
        <taxon>Metazoa</taxon>
        <taxon>Spiralia</taxon>
        <taxon>Lophotrochozoa</taxon>
        <taxon>Mollusca</taxon>
        <taxon>Gastropoda</taxon>
        <taxon>Caenogastropoda</taxon>
        <taxon>Architaenioglossa</taxon>
        <taxon>Ampullarioidea</taxon>
        <taxon>Ampullariidae</taxon>
        <taxon>Pomacea</taxon>
    </lineage>
</organism>
<dbReference type="InterPro" id="IPR036259">
    <property type="entry name" value="MFS_trans_sf"/>
</dbReference>
<protein>
    <recommendedName>
        <fullName evidence="8">Major facilitator superfamily (MFS) profile domain-containing protein</fullName>
    </recommendedName>
</protein>
<dbReference type="AlphaFoldDB" id="A0A2T7P8R7"/>
<evidence type="ECO:0000256" key="2">
    <source>
        <dbReference type="ARBA" id="ARBA00022989"/>
    </source>
</evidence>
<accession>A0A2T7P8R7</accession>
<name>A0A2T7P8R7_POMCA</name>
<dbReference type="SUPFAM" id="SSF103473">
    <property type="entry name" value="MFS general substrate transporter"/>
    <property type="match status" value="1"/>
</dbReference>
<evidence type="ECO:0000256" key="1">
    <source>
        <dbReference type="ARBA" id="ARBA00022692"/>
    </source>
</evidence>
<sequence length="234" mass="25369">MDQEGSADSFLRDVSSENTEGKAVEEHSEKQYPGCRRNRICRSMWLWLSFFSMGLANSQRGPAFLDIQMITGTTLQQAASFFTASFVGSVVGSLLGGVVYDVISQTLFLGVSLLAHAVLTMLTPFCRLYALMAAVSFLVAVFGGGVSTAVNADVLRVWEGRGGVAMQGLHFSYALGGVIAPLITQPFLAPRDDNIIFDNTTFARPFLSLPSEDGFEVIMLDWKNASGQDSREVS</sequence>
<keyword evidence="2 5" id="KW-1133">Transmembrane helix</keyword>
<feature type="transmembrane region" description="Helical" evidence="5">
    <location>
        <begin position="107"/>
        <end position="125"/>
    </location>
</feature>
<gene>
    <name evidence="6" type="ORF">C0Q70_09070</name>
</gene>
<proteinExistence type="predicted"/>